<dbReference type="Proteomes" id="UP000824120">
    <property type="component" value="Unassembled WGS sequence"/>
</dbReference>
<gene>
    <name evidence="2" type="ORF">H5410_064023</name>
</gene>
<feature type="region of interest" description="Disordered" evidence="1">
    <location>
        <begin position="62"/>
        <end position="164"/>
    </location>
</feature>
<feature type="compositionally biased region" description="Polar residues" evidence="1">
    <location>
        <begin position="151"/>
        <end position="164"/>
    </location>
</feature>
<organism evidence="2 3">
    <name type="scientific">Solanum commersonii</name>
    <name type="common">Commerson's wild potato</name>
    <name type="synonym">Commerson's nightshade</name>
    <dbReference type="NCBI Taxonomy" id="4109"/>
    <lineage>
        <taxon>Eukaryota</taxon>
        <taxon>Viridiplantae</taxon>
        <taxon>Streptophyta</taxon>
        <taxon>Embryophyta</taxon>
        <taxon>Tracheophyta</taxon>
        <taxon>Spermatophyta</taxon>
        <taxon>Magnoliopsida</taxon>
        <taxon>eudicotyledons</taxon>
        <taxon>Gunneridae</taxon>
        <taxon>Pentapetalae</taxon>
        <taxon>asterids</taxon>
        <taxon>lamiids</taxon>
        <taxon>Solanales</taxon>
        <taxon>Solanaceae</taxon>
        <taxon>Solanoideae</taxon>
        <taxon>Solaneae</taxon>
        <taxon>Solanum</taxon>
    </lineage>
</organism>
<keyword evidence="3" id="KW-1185">Reference proteome</keyword>
<evidence type="ECO:0000313" key="2">
    <source>
        <dbReference type="EMBL" id="KAG5568979.1"/>
    </source>
</evidence>
<feature type="compositionally biased region" description="Polar residues" evidence="1">
    <location>
        <begin position="69"/>
        <end position="82"/>
    </location>
</feature>
<comment type="caution">
    <text evidence="2">The sequence shown here is derived from an EMBL/GenBank/DDBJ whole genome shotgun (WGS) entry which is preliminary data.</text>
</comment>
<evidence type="ECO:0000313" key="3">
    <source>
        <dbReference type="Proteomes" id="UP000824120"/>
    </source>
</evidence>
<dbReference type="EMBL" id="JACXVP010000019">
    <property type="protein sequence ID" value="KAG5568979.1"/>
    <property type="molecule type" value="Genomic_DNA"/>
</dbReference>
<dbReference type="AlphaFoldDB" id="A0A9J5W0H2"/>
<evidence type="ECO:0000256" key="1">
    <source>
        <dbReference type="SAM" id="MobiDB-lite"/>
    </source>
</evidence>
<reference evidence="2" key="1">
    <citation type="submission" date="2020-09" db="EMBL/GenBank/DDBJ databases">
        <title>De no assembly of potato wild relative species, Solanum commersonii.</title>
        <authorList>
            <person name="Cho K."/>
        </authorList>
    </citation>
    <scope>NUCLEOTIDE SEQUENCE</scope>
    <source>
        <strain evidence="2">LZ3.2</strain>
        <tissue evidence="2">Leaf</tissue>
    </source>
</reference>
<protein>
    <submittedName>
        <fullName evidence="2">Uncharacterized protein</fullName>
    </submittedName>
</protein>
<name>A0A9J5W0H2_SOLCO</name>
<accession>A0A9J5W0H2</accession>
<proteinExistence type="predicted"/>
<sequence length="164" mass="17674">MRVHADGRRGKWWLKLSSLVVAATARRAPDSQTLIARLRARSDRDPCVSGITRRSLSISISGGKETYKDSLSNGERTGNSPALESGGPCRPNCSPGEAPWRTGPKSPEGAPERVRAPLCRTRRTTQAAVTKSGCLGMQPKSGGEFRPRLNTGETDSVTSTARER</sequence>